<dbReference type="GO" id="GO:0005886">
    <property type="term" value="C:plasma membrane"/>
    <property type="evidence" value="ECO:0007669"/>
    <property type="project" value="UniProtKB-SubCell"/>
</dbReference>
<keyword evidence="8 13" id="KW-1133">Transmembrane helix</keyword>
<gene>
    <name evidence="16" type="primary">SLC4A3</name>
</gene>
<dbReference type="PRINTS" id="PR01231">
    <property type="entry name" value="HCO3TRNSPORT"/>
</dbReference>
<feature type="transmembrane region" description="Helical" evidence="13">
    <location>
        <begin position="508"/>
        <end position="530"/>
    </location>
</feature>
<accession>A0AAY4DUZ8</accession>
<dbReference type="Gene3D" id="1.10.287.570">
    <property type="entry name" value="Helical hairpin bin"/>
    <property type="match status" value="1"/>
</dbReference>
<keyword evidence="5" id="KW-1003">Cell membrane</keyword>
<evidence type="ECO:0000256" key="12">
    <source>
        <dbReference type="ARBA" id="ARBA00049347"/>
    </source>
</evidence>
<dbReference type="InterPro" id="IPR018241">
    <property type="entry name" value="Anion_exchange_CS"/>
</dbReference>
<dbReference type="AlphaFoldDB" id="A0AAY4DUZ8"/>
<dbReference type="PANTHER" id="PTHR11453">
    <property type="entry name" value="ANION EXCHANGE PROTEIN"/>
    <property type="match status" value="1"/>
</dbReference>
<feature type="transmembrane region" description="Helical" evidence="13">
    <location>
        <begin position="542"/>
        <end position="573"/>
    </location>
</feature>
<feature type="transmembrane region" description="Helical" evidence="13">
    <location>
        <begin position="775"/>
        <end position="796"/>
    </location>
</feature>
<feature type="transmembrane region" description="Helical" evidence="13">
    <location>
        <begin position="817"/>
        <end position="840"/>
    </location>
</feature>
<keyword evidence="4" id="KW-0050">Antiport</keyword>
<comment type="catalytic activity">
    <reaction evidence="12">
        <text>hydrogencarbonate(in) + chloride(out) = hydrogencarbonate(out) + chloride(in)</text>
        <dbReference type="Rhea" id="RHEA:72363"/>
        <dbReference type="ChEBI" id="CHEBI:17544"/>
        <dbReference type="ChEBI" id="CHEBI:17996"/>
    </reaction>
</comment>
<dbReference type="GO" id="GO:0015701">
    <property type="term" value="P:bicarbonate transport"/>
    <property type="evidence" value="ECO:0007669"/>
    <property type="project" value="TreeGrafter"/>
</dbReference>
<dbReference type="Proteomes" id="UP000694580">
    <property type="component" value="Chromosome 9"/>
</dbReference>
<proteinExistence type="inferred from homology"/>
<dbReference type="InterPro" id="IPR001717">
    <property type="entry name" value="Anion_exchange"/>
</dbReference>
<reference evidence="16" key="3">
    <citation type="submission" date="2025-09" db="UniProtKB">
        <authorList>
            <consortium name="Ensembl"/>
        </authorList>
    </citation>
    <scope>IDENTIFICATION</scope>
</reference>
<dbReference type="PRINTS" id="PR00165">
    <property type="entry name" value="ANIONEXCHNGR"/>
</dbReference>
<evidence type="ECO:0000259" key="15">
    <source>
        <dbReference type="Pfam" id="PF07565"/>
    </source>
</evidence>
<evidence type="ECO:0000256" key="9">
    <source>
        <dbReference type="ARBA" id="ARBA00023065"/>
    </source>
</evidence>
<evidence type="ECO:0000256" key="6">
    <source>
        <dbReference type="ARBA" id="ARBA00022681"/>
    </source>
</evidence>
<dbReference type="Pfam" id="PF07565">
    <property type="entry name" value="Band_3_cyto"/>
    <property type="match status" value="1"/>
</dbReference>
<feature type="domain" description="Band 3 cytoplasmic" evidence="15">
    <location>
        <begin position="143"/>
        <end position="438"/>
    </location>
</feature>
<evidence type="ECO:0000256" key="1">
    <source>
        <dbReference type="ARBA" id="ARBA00004651"/>
    </source>
</evidence>
<dbReference type="GO" id="GO:0005452">
    <property type="term" value="F:solute:inorganic anion antiporter activity"/>
    <property type="evidence" value="ECO:0007669"/>
    <property type="project" value="InterPro"/>
</dbReference>
<feature type="transmembrane region" description="Helical" evidence="13">
    <location>
        <begin position="687"/>
        <end position="704"/>
    </location>
</feature>
<comment type="function">
    <text evidence="11">Sodium-independent anion exchanger which mediates the electroneutral exchange of chloride for bicarbonate ions across the cell membrane. May be involved in the regulation of intracellular pH, and the modulation of cardiac action potential.</text>
</comment>
<keyword evidence="10 13" id="KW-0472">Membrane</keyword>
<feature type="transmembrane region" description="Helical" evidence="13">
    <location>
        <begin position="903"/>
        <end position="922"/>
    </location>
</feature>
<reference evidence="16 17" key="1">
    <citation type="submission" date="2020-06" db="EMBL/GenBank/DDBJ databases">
        <authorList>
            <consortium name="Wellcome Sanger Institute Data Sharing"/>
        </authorList>
    </citation>
    <scope>NUCLEOTIDE SEQUENCE [LARGE SCALE GENOMIC DNA]</scope>
</reference>
<dbReference type="Ensembl" id="ENSDCDT00010059473.1">
    <property type="protein sequence ID" value="ENSDCDP00010049110.1"/>
    <property type="gene ID" value="ENSDCDG00010028074.1"/>
</dbReference>
<reference evidence="16" key="2">
    <citation type="submission" date="2025-08" db="UniProtKB">
        <authorList>
            <consortium name="Ensembl"/>
        </authorList>
    </citation>
    <scope>IDENTIFICATION</scope>
</reference>
<feature type="transmembrane region" description="Helical" evidence="13">
    <location>
        <begin position="625"/>
        <end position="643"/>
    </location>
</feature>
<evidence type="ECO:0000256" key="13">
    <source>
        <dbReference type="RuleBase" id="RU362035"/>
    </source>
</evidence>
<evidence type="ECO:0000313" key="16">
    <source>
        <dbReference type="Ensembl" id="ENSDCDP00010049110.1"/>
    </source>
</evidence>
<keyword evidence="6" id="KW-0039">Anion exchange</keyword>
<evidence type="ECO:0000256" key="11">
    <source>
        <dbReference type="ARBA" id="ARBA00045591"/>
    </source>
</evidence>
<sequence length="1024" mass="115997">MGGEIGVVAPPAFFLSSLFVPIRFSPSPEPISMTTRGWFRRKPLHRLPGAQRTSYDLRERICIGSMTAMETAVYQKVPTDEAEAQMLASADLDDMKSHRFEDNPGVRRHLVKKSSRCQIPRTSNCSSPLSSLKKRKRAEKKTHEVFVELNELITDKNHEMRWKERARWIKFEEDVEEETDRWGKPHVASLSFRSLLELRRTITHGAILLDLEQTTLPGIAHLLVETMIISDQIRAEDRANVLRALLLKHSHPNDEKEGLFHRNHSLSSLGSFHRNHNHVLDTALPLVSEDHAEIHETKAADHDKEVLIPLDQNTWHRKIKYEFLIFLHLCEATLCVCSLWSGCMEFLEQPAMAFVRLSDSVLLESVLEVPVPVRFMFVLLGPTQSNMDYHEIGRSFSTLMSDKNFHEVAYFADDRQDLLNGINEFLDCSIVIPPSDVEGKDLLKTVALFQKQILRKRKERENKKCLSELDVDPLKRSGIPFGGLIHDIRRRYPLYMSDIKDAIDSQCIAAVIFIYFAALSPTITFGGLLGEKTNGMMGVSELIISTATVGVLFSLLAGQPLLIIGFSGPLLVFEEAFFKFCQAQGFEYLTGRVWIGFWLIFIVLVIVAAEGSFLVRYISPFTQEIFAFLISLIFIYETFSKLIKVFQEHPLMQSYPLTPTGPSTEFPHLTSSDAMTEAPVHNQPNTALLSLVLMLGTFFVAFFLRKFRNSRFLGGKARRIIGDFGIPISILFSVIVDYSIPDTYTQKLNVPSGFSVTSPDKRGWFISPFGDKQPFPVWMMGASVVPALLVFILIFMETQITSLIVSKKERRLVKGSGFHLDLLLIVTLGAICPLFGLPWLTAATVRSVTHVNALTVMSKATAPGEKPMIQEVKEQRLTGMCVAVLVGMSIVMTDLLRIIPLAVLFGIFLYMGITSLTGIQLYERITLMVTPAKHHPDHIYVTKVKTWRMNMFTIIQLVCIVLLWVVKSTIASLAFPFILIMTVPLRRLILTRIFEDRELQAVDEDSPNFDEDGRDEYNEIHMLV</sequence>
<dbReference type="FunFam" id="3.40.930.10:FF:000004">
    <property type="entry name" value="Anion exchange protein"/>
    <property type="match status" value="1"/>
</dbReference>
<dbReference type="InterPro" id="IPR003020">
    <property type="entry name" value="HCO3_transpt_euk"/>
</dbReference>
<evidence type="ECO:0000256" key="5">
    <source>
        <dbReference type="ARBA" id="ARBA00022475"/>
    </source>
</evidence>
<dbReference type="GO" id="GO:0008509">
    <property type="term" value="F:monoatomic anion transmembrane transporter activity"/>
    <property type="evidence" value="ECO:0007669"/>
    <property type="project" value="InterPro"/>
</dbReference>
<protein>
    <recommendedName>
        <fullName evidence="13">Anion exchange protein</fullName>
    </recommendedName>
</protein>
<name>A0AAY4DUZ8_9TELE</name>
<evidence type="ECO:0000259" key="14">
    <source>
        <dbReference type="Pfam" id="PF00955"/>
    </source>
</evidence>
<dbReference type="Pfam" id="PF00955">
    <property type="entry name" value="HCO3_cotransp"/>
    <property type="match status" value="1"/>
</dbReference>
<evidence type="ECO:0000256" key="10">
    <source>
        <dbReference type="ARBA" id="ARBA00023136"/>
    </source>
</evidence>
<feature type="transmembrane region" description="Helical" evidence="13">
    <location>
        <begin position="954"/>
        <end position="983"/>
    </location>
</feature>
<keyword evidence="9 13" id="KW-0406">Ion transport</keyword>
<dbReference type="PROSITE" id="PS00220">
    <property type="entry name" value="ANION_EXCHANGER_2"/>
    <property type="match status" value="1"/>
</dbReference>
<dbReference type="Gene3D" id="3.40.930.10">
    <property type="entry name" value="Mannitol-specific EII, Chain A"/>
    <property type="match status" value="1"/>
</dbReference>
<dbReference type="FunFam" id="1.10.287.570:FF:000001">
    <property type="entry name" value="Anion exchange protein"/>
    <property type="match status" value="1"/>
</dbReference>
<keyword evidence="17" id="KW-1185">Reference proteome</keyword>
<evidence type="ECO:0000256" key="3">
    <source>
        <dbReference type="ARBA" id="ARBA00022448"/>
    </source>
</evidence>
<dbReference type="InterPro" id="IPR011531">
    <property type="entry name" value="HCO3_transpt-like_TM_dom"/>
</dbReference>
<comment type="similarity">
    <text evidence="2 13">Belongs to the anion exchanger (TC 2.A.31) family.</text>
</comment>
<evidence type="ECO:0000256" key="2">
    <source>
        <dbReference type="ARBA" id="ARBA00010993"/>
    </source>
</evidence>
<feature type="transmembrane region" description="Helical" evidence="13">
    <location>
        <begin position="593"/>
        <end position="618"/>
    </location>
</feature>
<evidence type="ECO:0000313" key="17">
    <source>
        <dbReference type="Proteomes" id="UP000694580"/>
    </source>
</evidence>
<feature type="domain" description="Bicarbonate transporter-like transmembrane" evidence="14">
    <location>
        <begin position="480"/>
        <end position="1006"/>
    </location>
</feature>
<organism evidence="16 17">
    <name type="scientific">Denticeps clupeoides</name>
    <name type="common">denticle herring</name>
    <dbReference type="NCBI Taxonomy" id="299321"/>
    <lineage>
        <taxon>Eukaryota</taxon>
        <taxon>Metazoa</taxon>
        <taxon>Chordata</taxon>
        <taxon>Craniata</taxon>
        <taxon>Vertebrata</taxon>
        <taxon>Euteleostomi</taxon>
        <taxon>Actinopterygii</taxon>
        <taxon>Neopterygii</taxon>
        <taxon>Teleostei</taxon>
        <taxon>Clupei</taxon>
        <taxon>Clupeiformes</taxon>
        <taxon>Denticipitoidei</taxon>
        <taxon>Denticipitidae</taxon>
        <taxon>Denticeps</taxon>
    </lineage>
</organism>
<keyword evidence="3 13" id="KW-0813">Transport</keyword>
<keyword evidence="7 13" id="KW-0812">Transmembrane</keyword>
<comment type="subcellular location">
    <subcellularLocation>
        <location evidence="1">Cell membrane</location>
        <topology evidence="1">Multi-pass membrane protein</topology>
    </subcellularLocation>
    <subcellularLocation>
        <location evidence="13">Membrane</location>
        <topology evidence="13">Multi-pass membrane protein</topology>
    </subcellularLocation>
</comment>
<dbReference type="GO" id="GO:0051453">
    <property type="term" value="P:regulation of intracellular pH"/>
    <property type="evidence" value="ECO:0007669"/>
    <property type="project" value="TreeGrafter"/>
</dbReference>
<dbReference type="PANTHER" id="PTHR11453:SF15">
    <property type="entry name" value="ANION EXCHANGE PROTEIN 3"/>
    <property type="match status" value="1"/>
</dbReference>
<dbReference type="SUPFAM" id="SSF55804">
    <property type="entry name" value="Phoshotransferase/anion transport protein"/>
    <property type="match status" value="1"/>
</dbReference>
<evidence type="ECO:0000256" key="7">
    <source>
        <dbReference type="ARBA" id="ARBA00022692"/>
    </source>
</evidence>
<dbReference type="NCBIfam" id="TIGR00834">
    <property type="entry name" value="ae"/>
    <property type="match status" value="1"/>
</dbReference>
<dbReference type="GeneTree" id="ENSGT00940000159765"/>
<feature type="transmembrane region" description="Helical" evidence="13">
    <location>
        <begin position="724"/>
        <end position="741"/>
    </location>
</feature>
<evidence type="ECO:0000256" key="8">
    <source>
        <dbReference type="ARBA" id="ARBA00022989"/>
    </source>
</evidence>
<dbReference type="InterPro" id="IPR013769">
    <property type="entry name" value="Band3_cytoplasmic_dom"/>
</dbReference>
<evidence type="ECO:0000256" key="4">
    <source>
        <dbReference type="ARBA" id="ARBA00022449"/>
    </source>
</evidence>
<dbReference type="InterPro" id="IPR016152">
    <property type="entry name" value="PTrfase/Anion_transptr"/>
</dbReference>